<evidence type="ECO:0000313" key="3">
    <source>
        <dbReference type="Proteomes" id="UP000292702"/>
    </source>
</evidence>
<reference evidence="2 3" key="1">
    <citation type="submission" date="2018-11" db="EMBL/GenBank/DDBJ databases">
        <title>Genome assembly of Steccherinum ochraceum LE-BIN_3174, the white-rot fungus of the Steccherinaceae family (The Residual Polyporoid clade, Polyporales, Basidiomycota).</title>
        <authorList>
            <person name="Fedorova T.V."/>
            <person name="Glazunova O.A."/>
            <person name="Landesman E.O."/>
            <person name="Moiseenko K.V."/>
            <person name="Psurtseva N.V."/>
            <person name="Savinova O.S."/>
            <person name="Shakhova N.V."/>
            <person name="Tyazhelova T.V."/>
            <person name="Vasina D.V."/>
        </authorList>
    </citation>
    <scope>NUCLEOTIDE SEQUENCE [LARGE SCALE GENOMIC DNA]</scope>
    <source>
        <strain evidence="2 3">LE-BIN_3174</strain>
    </source>
</reference>
<name>A0A4R0RLJ4_9APHY</name>
<evidence type="ECO:0000313" key="2">
    <source>
        <dbReference type="EMBL" id="TCD65999.1"/>
    </source>
</evidence>
<accession>A0A4R0RLJ4</accession>
<organism evidence="2 3">
    <name type="scientific">Steccherinum ochraceum</name>
    <dbReference type="NCBI Taxonomy" id="92696"/>
    <lineage>
        <taxon>Eukaryota</taxon>
        <taxon>Fungi</taxon>
        <taxon>Dikarya</taxon>
        <taxon>Basidiomycota</taxon>
        <taxon>Agaricomycotina</taxon>
        <taxon>Agaricomycetes</taxon>
        <taxon>Polyporales</taxon>
        <taxon>Steccherinaceae</taxon>
        <taxon>Steccherinum</taxon>
    </lineage>
</organism>
<feature type="region of interest" description="Disordered" evidence="1">
    <location>
        <begin position="1"/>
        <end position="49"/>
    </location>
</feature>
<dbReference type="OrthoDB" id="2609391at2759"/>
<gene>
    <name evidence="2" type="ORF">EIP91_001946</name>
</gene>
<feature type="compositionally biased region" description="Low complexity" evidence="1">
    <location>
        <begin position="1"/>
        <end position="11"/>
    </location>
</feature>
<protein>
    <submittedName>
        <fullName evidence="2">Uncharacterized protein</fullName>
    </submittedName>
</protein>
<proteinExistence type="predicted"/>
<dbReference type="AlphaFoldDB" id="A0A4R0RLJ4"/>
<sequence length="223" mass="25343">MPKVASAASSSGRRHSPVASSSHVRATSKASDSDTQSSASSSSSKEPRIPARIEHAWKVNNDIRNLFVGKEYTEEQWRKVEKYMRAQFKFKDVPTDAQIRASKCGDYFYGFYMSEQDIMNFAKRYNTKRGPTPTMTADDMYFIGYALSLVMDGWRDIKLARVVISAKHKEAKPKIVEEVGQPAYIVKILSTDDYADGFSLTNREISEIAHVLGKRPCWWESYE</sequence>
<dbReference type="Proteomes" id="UP000292702">
    <property type="component" value="Unassembled WGS sequence"/>
</dbReference>
<comment type="caution">
    <text evidence="2">The sequence shown here is derived from an EMBL/GenBank/DDBJ whole genome shotgun (WGS) entry which is preliminary data.</text>
</comment>
<keyword evidence="3" id="KW-1185">Reference proteome</keyword>
<dbReference type="EMBL" id="RWJN01000154">
    <property type="protein sequence ID" value="TCD65999.1"/>
    <property type="molecule type" value="Genomic_DNA"/>
</dbReference>
<evidence type="ECO:0000256" key="1">
    <source>
        <dbReference type="SAM" id="MobiDB-lite"/>
    </source>
</evidence>
<feature type="compositionally biased region" description="Low complexity" evidence="1">
    <location>
        <begin position="27"/>
        <end position="44"/>
    </location>
</feature>